<gene>
    <name evidence="1" type="ORF">METZ01_LOCUS369685</name>
</gene>
<organism evidence="1">
    <name type="scientific">marine metagenome</name>
    <dbReference type="NCBI Taxonomy" id="408172"/>
    <lineage>
        <taxon>unclassified sequences</taxon>
        <taxon>metagenomes</taxon>
        <taxon>ecological metagenomes</taxon>
    </lineage>
</organism>
<accession>A0A382T691</accession>
<protein>
    <submittedName>
        <fullName evidence="1">Uncharacterized protein</fullName>
    </submittedName>
</protein>
<dbReference type="AlphaFoldDB" id="A0A382T691"/>
<dbReference type="EMBL" id="UINC01133730">
    <property type="protein sequence ID" value="SVD16831.1"/>
    <property type="molecule type" value="Genomic_DNA"/>
</dbReference>
<evidence type="ECO:0000313" key="1">
    <source>
        <dbReference type="EMBL" id="SVD16831.1"/>
    </source>
</evidence>
<feature type="non-terminal residue" evidence="1">
    <location>
        <position position="56"/>
    </location>
</feature>
<proteinExistence type="predicted"/>
<name>A0A382T691_9ZZZZ</name>
<reference evidence="1" key="1">
    <citation type="submission" date="2018-05" db="EMBL/GenBank/DDBJ databases">
        <authorList>
            <person name="Lanie J.A."/>
            <person name="Ng W.-L."/>
            <person name="Kazmierczak K.M."/>
            <person name="Andrzejewski T.M."/>
            <person name="Davidsen T.M."/>
            <person name="Wayne K.J."/>
            <person name="Tettelin H."/>
            <person name="Glass J.I."/>
            <person name="Rusch D."/>
            <person name="Podicherti R."/>
            <person name="Tsui H.-C.T."/>
            <person name="Winkler M.E."/>
        </authorList>
    </citation>
    <scope>NUCLEOTIDE SEQUENCE</scope>
</reference>
<feature type="non-terminal residue" evidence="1">
    <location>
        <position position="1"/>
    </location>
</feature>
<sequence>HGKAASTSVLVRSGSLAKERCFISGQAISSTLSTKLNRFCIFLKTPPSGSEPRRIN</sequence>